<name>A0A3M7RF86_BRAPC</name>
<evidence type="ECO:0000313" key="1">
    <source>
        <dbReference type="EMBL" id="RNA22232.1"/>
    </source>
</evidence>
<gene>
    <name evidence="1" type="ORF">BpHYR1_030592</name>
</gene>
<proteinExistence type="predicted"/>
<sequence>MLNYKQICLIHLQNTLQFYAFCTPFISTVQTLIDNATLNVAPCRNHKTYFKLKEKNLLLEAAGNFRNFIKNLINKA</sequence>
<evidence type="ECO:0000313" key="2">
    <source>
        <dbReference type="Proteomes" id="UP000276133"/>
    </source>
</evidence>
<reference evidence="1 2" key="1">
    <citation type="journal article" date="2018" name="Sci. Rep.">
        <title>Genomic signatures of local adaptation to the degree of environmental predictability in rotifers.</title>
        <authorList>
            <person name="Franch-Gras L."/>
            <person name="Hahn C."/>
            <person name="Garcia-Roger E.M."/>
            <person name="Carmona M.J."/>
            <person name="Serra M."/>
            <person name="Gomez A."/>
        </authorList>
    </citation>
    <scope>NUCLEOTIDE SEQUENCE [LARGE SCALE GENOMIC DNA]</scope>
    <source>
        <strain evidence="1">HYR1</strain>
    </source>
</reference>
<dbReference type="Proteomes" id="UP000276133">
    <property type="component" value="Unassembled WGS sequence"/>
</dbReference>
<protein>
    <submittedName>
        <fullName evidence="1">Uncharacterized protein</fullName>
    </submittedName>
</protein>
<dbReference type="AlphaFoldDB" id="A0A3M7RF86"/>
<dbReference type="EMBL" id="REGN01003509">
    <property type="protein sequence ID" value="RNA22232.1"/>
    <property type="molecule type" value="Genomic_DNA"/>
</dbReference>
<accession>A0A3M7RF86</accession>
<organism evidence="1 2">
    <name type="scientific">Brachionus plicatilis</name>
    <name type="common">Marine rotifer</name>
    <name type="synonym">Brachionus muelleri</name>
    <dbReference type="NCBI Taxonomy" id="10195"/>
    <lineage>
        <taxon>Eukaryota</taxon>
        <taxon>Metazoa</taxon>
        <taxon>Spiralia</taxon>
        <taxon>Gnathifera</taxon>
        <taxon>Rotifera</taxon>
        <taxon>Eurotatoria</taxon>
        <taxon>Monogononta</taxon>
        <taxon>Pseudotrocha</taxon>
        <taxon>Ploima</taxon>
        <taxon>Brachionidae</taxon>
        <taxon>Brachionus</taxon>
    </lineage>
</organism>
<comment type="caution">
    <text evidence="1">The sequence shown here is derived from an EMBL/GenBank/DDBJ whole genome shotgun (WGS) entry which is preliminary data.</text>
</comment>
<keyword evidence="2" id="KW-1185">Reference proteome</keyword>